<evidence type="ECO:0000256" key="8">
    <source>
        <dbReference type="ARBA" id="ARBA00047899"/>
    </source>
</evidence>
<evidence type="ECO:0000256" key="6">
    <source>
        <dbReference type="ARBA" id="ARBA00022777"/>
    </source>
</evidence>
<protein>
    <recommendedName>
        <fullName evidence="1">non-specific serine/threonine protein kinase</fullName>
        <ecNumber evidence="1">2.7.11.1</ecNumber>
    </recommendedName>
</protein>
<dbReference type="GO" id="GO:0035556">
    <property type="term" value="P:intracellular signal transduction"/>
    <property type="evidence" value="ECO:0007669"/>
    <property type="project" value="TreeGrafter"/>
</dbReference>
<evidence type="ECO:0000313" key="13">
    <source>
        <dbReference type="EMBL" id="KAK2716520.1"/>
    </source>
</evidence>
<comment type="caution">
    <text evidence="13">The sequence shown here is derived from an EMBL/GenBank/DDBJ whole genome shotgun (WGS) entry which is preliminary data.</text>
</comment>
<evidence type="ECO:0000259" key="12">
    <source>
        <dbReference type="PROSITE" id="PS50011"/>
    </source>
</evidence>
<comment type="similarity">
    <text evidence="10">Belongs to the protein kinase superfamily. CAMK Ser/Thr protein kinase family. DAP kinase subfamily.</text>
</comment>
<proteinExistence type="inferred from homology"/>
<evidence type="ECO:0000313" key="14">
    <source>
        <dbReference type="Proteomes" id="UP001187531"/>
    </source>
</evidence>
<dbReference type="InterPro" id="IPR000719">
    <property type="entry name" value="Prot_kinase_dom"/>
</dbReference>
<dbReference type="InterPro" id="IPR008271">
    <property type="entry name" value="Ser/Thr_kinase_AS"/>
</dbReference>
<evidence type="ECO:0000256" key="10">
    <source>
        <dbReference type="ARBA" id="ARBA00060827"/>
    </source>
</evidence>
<keyword evidence="6" id="KW-0418">Kinase</keyword>
<dbReference type="Gene3D" id="3.30.200.20">
    <property type="entry name" value="Phosphorylase Kinase, domain 1"/>
    <property type="match status" value="1"/>
</dbReference>
<dbReference type="GO" id="GO:0005524">
    <property type="term" value="F:ATP binding"/>
    <property type="evidence" value="ECO:0007669"/>
    <property type="project" value="UniProtKB-KW"/>
</dbReference>
<keyword evidence="7" id="KW-0067">ATP-binding</keyword>
<name>A0AA88LCN0_ARTSF</name>
<evidence type="ECO:0000256" key="9">
    <source>
        <dbReference type="ARBA" id="ARBA00048679"/>
    </source>
</evidence>
<evidence type="ECO:0000256" key="4">
    <source>
        <dbReference type="ARBA" id="ARBA00022679"/>
    </source>
</evidence>
<keyword evidence="5" id="KW-0547">Nucleotide-binding</keyword>
<dbReference type="FunFam" id="3.30.200.20:FF:000175">
    <property type="entry name" value="Serine/threonine-protein kinase 17B"/>
    <property type="match status" value="1"/>
</dbReference>
<keyword evidence="4" id="KW-0808">Transferase</keyword>
<gene>
    <name evidence="13" type="ORF">QYM36_006870</name>
</gene>
<evidence type="ECO:0000256" key="5">
    <source>
        <dbReference type="ARBA" id="ARBA00022741"/>
    </source>
</evidence>
<dbReference type="SUPFAM" id="SSF56112">
    <property type="entry name" value="Protein kinase-like (PK-like)"/>
    <property type="match status" value="1"/>
</dbReference>
<feature type="domain" description="Protein kinase" evidence="12">
    <location>
        <begin position="42"/>
        <end position="303"/>
    </location>
</feature>
<keyword evidence="3" id="KW-0597">Phosphoprotein</keyword>
<comment type="catalytic activity">
    <reaction evidence="9">
        <text>L-seryl-[protein] + ATP = O-phospho-L-seryl-[protein] + ADP + H(+)</text>
        <dbReference type="Rhea" id="RHEA:17989"/>
        <dbReference type="Rhea" id="RHEA-COMP:9863"/>
        <dbReference type="Rhea" id="RHEA-COMP:11604"/>
        <dbReference type="ChEBI" id="CHEBI:15378"/>
        <dbReference type="ChEBI" id="CHEBI:29999"/>
        <dbReference type="ChEBI" id="CHEBI:30616"/>
        <dbReference type="ChEBI" id="CHEBI:83421"/>
        <dbReference type="ChEBI" id="CHEBI:456216"/>
        <dbReference type="EC" id="2.7.11.1"/>
    </reaction>
</comment>
<dbReference type="GO" id="GO:0005634">
    <property type="term" value="C:nucleus"/>
    <property type="evidence" value="ECO:0007669"/>
    <property type="project" value="TreeGrafter"/>
</dbReference>
<dbReference type="GO" id="GO:0004674">
    <property type="term" value="F:protein serine/threonine kinase activity"/>
    <property type="evidence" value="ECO:0007669"/>
    <property type="project" value="UniProtKB-KW"/>
</dbReference>
<dbReference type="Proteomes" id="UP001187531">
    <property type="component" value="Unassembled WGS sequence"/>
</dbReference>
<evidence type="ECO:0000256" key="3">
    <source>
        <dbReference type="ARBA" id="ARBA00022553"/>
    </source>
</evidence>
<dbReference type="GO" id="GO:0043065">
    <property type="term" value="P:positive regulation of apoptotic process"/>
    <property type="evidence" value="ECO:0007669"/>
    <property type="project" value="TreeGrafter"/>
</dbReference>
<dbReference type="PROSITE" id="PS50011">
    <property type="entry name" value="PROTEIN_KINASE_DOM"/>
    <property type="match status" value="1"/>
</dbReference>
<accession>A0AA88LCN0</accession>
<feature type="region of interest" description="Disordered" evidence="11">
    <location>
        <begin position="411"/>
        <end position="443"/>
    </location>
</feature>
<organism evidence="13 14">
    <name type="scientific">Artemia franciscana</name>
    <name type="common">Brine shrimp</name>
    <name type="synonym">Artemia sanfranciscana</name>
    <dbReference type="NCBI Taxonomy" id="6661"/>
    <lineage>
        <taxon>Eukaryota</taxon>
        <taxon>Metazoa</taxon>
        <taxon>Ecdysozoa</taxon>
        <taxon>Arthropoda</taxon>
        <taxon>Crustacea</taxon>
        <taxon>Branchiopoda</taxon>
        <taxon>Anostraca</taxon>
        <taxon>Artemiidae</taxon>
        <taxon>Artemia</taxon>
    </lineage>
</organism>
<dbReference type="EC" id="2.7.11.1" evidence="1"/>
<dbReference type="Pfam" id="PF00069">
    <property type="entry name" value="Pkinase"/>
    <property type="match status" value="1"/>
</dbReference>
<dbReference type="InterPro" id="IPR011009">
    <property type="entry name" value="Kinase-like_dom_sf"/>
</dbReference>
<keyword evidence="2" id="KW-0723">Serine/threonine-protein kinase</keyword>
<dbReference type="AlphaFoldDB" id="A0AA88LCN0"/>
<dbReference type="FunFam" id="1.10.510.10:FF:000571">
    <property type="entry name" value="Maternal embryonic leucine zipper kinase"/>
    <property type="match status" value="1"/>
</dbReference>
<sequence length="443" mass="49078">MEKAPPPWIEICQNVSESGLLQIDPSILNKLVNKNSIDSVYMVELSPFARGKFASVRKATHKETGIQYAAKVIRRRRRVQDLRNDIMHEIAVLAIASNSHQERIVRLKEVFETPIEITLILELAEGGELQRVIDEEVKVSEDEAVRFLRQIVEGLLFLHSKDLAHLDVKPQNLLLTAAYPNCDVKLCDFGLSRVVAGEGVEVREILGTPDYTAPEVLSYEPLTLATDIWSVGVLAYVLLTGYSPFGSDNIQETFCNIGQGKLDFPDDIFDGISHLAIDFIQKTVNIDPRERLSAFSCLEHSWLSGKIQRPLPEVPQQVPQVAICDVEHAPADSATHNLDENDTQTEPVIESVFSDDGVDSGIETLSNDSGNLPGSTRCDLKLDIPESANATGESLQRMTTGHVTKLVEKFESAGHASRRSNVELGKENLVSPPPPAKRREVKF</sequence>
<keyword evidence="14" id="KW-1185">Reference proteome</keyword>
<reference evidence="13" key="1">
    <citation type="submission" date="2023-07" db="EMBL/GenBank/DDBJ databases">
        <title>Chromosome-level genome assembly of Artemia franciscana.</title>
        <authorList>
            <person name="Jo E."/>
        </authorList>
    </citation>
    <scope>NUCLEOTIDE SEQUENCE</scope>
    <source>
        <tissue evidence="13">Whole body</tissue>
    </source>
</reference>
<dbReference type="PANTHER" id="PTHR24342">
    <property type="entry name" value="SERINE/THREONINE-PROTEIN KINASE 17"/>
    <property type="match status" value="1"/>
</dbReference>
<evidence type="ECO:0000256" key="7">
    <source>
        <dbReference type="ARBA" id="ARBA00022840"/>
    </source>
</evidence>
<dbReference type="PROSITE" id="PS00108">
    <property type="entry name" value="PROTEIN_KINASE_ST"/>
    <property type="match status" value="1"/>
</dbReference>
<evidence type="ECO:0000256" key="1">
    <source>
        <dbReference type="ARBA" id="ARBA00012513"/>
    </source>
</evidence>
<dbReference type="EMBL" id="JAVRJZ010000011">
    <property type="protein sequence ID" value="KAK2716520.1"/>
    <property type="molecule type" value="Genomic_DNA"/>
</dbReference>
<dbReference type="PANTHER" id="PTHR24342:SF12">
    <property type="entry name" value="DEATH-ASSOCIATED PROTEIN KINASE RELATED"/>
    <property type="match status" value="1"/>
</dbReference>
<dbReference type="SMART" id="SM00220">
    <property type="entry name" value="S_TKc"/>
    <property type="match status" value="1"/>
</dbReference>
<comment type="catalytic activity">
    <reaction evidence="8">
        <text>L-threonyl-[protein] + ATP = O-phospho-L-threonyl-[protein] + ADP + H(+)</text>
        <dbReference type="Rhea" id="RHEA:46608"/>
        <dbReference type="Rhea" id="RHEA-COMP:11060"/>
        <dbReference type="Rhea" id="RHEA-COMP:11605"/>
        <dbReference type="ChEBI" id="CHEBI:15378"/>
        <dbReference type="ChEBI" id="CHEBI:30013"/>
        <dbReference type="ChEBI" id="CHEBI:30616"/>
        <dbReference type="ChEBI" id="CHEBI:61977"/>
        <dbReference type="ChEBI" id="CHEBI:456216"/>
        <dbReference type="EC" id="2.7.11.1"/>
    </reaction>
</comment>
<dbReference type="Gene3D" id="1.10.510.10">
    <property type="entry name" value="Transferase(Phosphotransferase) domain 1"/>
    <property type="match status" value="1"/>
</dbReference>
<evidence type="ECO:0000256" key="11">
    <source>
        <dbReference type="SAM" id="MobiDB-lite"/>
    </source>
</evidence>
<evidence type="ECO:0000256" key="2">
    <source>
        <dbReference type="ARBA" id="ARBA00022527"/>
    </source>
</evidence>